<accession>A0ABT1TP10</accession>
<dbReference type="Proteomes" id="UP001524570">
    <property type="component" value="Unassembled WGS sequence"/>
</dbReference>
<proteinExistence type="predicted"/>
<keyword evidence="2" id="KW-1185">Reference proteome</keyword>
<protein>
    <submittedName>
        <fullName evidence="1">Uncharacterized protein</fullName>
    </submittedName>
</protein>
<sequence length="51" mass="6152">MKNYLANRFLRGEYVGKTQCQANQFKQLVARQCHKPHTRLRVRVQSDWAIY</sequence>
<name>A0ABT1TP10_9GAMM</name>
<evidence type="ECO:0000313" key="2">
    <source>
        <dbReference type="Proteomes" id="UP001524570"/>
    </source>
</evidence>
<gene>
    <name evidence="1" type="ORF">NP589_01685</name>
</gene>
<evidence type="ECO:0000313" key="1">
    <source>
        <dbReference type="EMBL" id="MCQ8116116.1"/>
    </source>
</evidence>
<comment type="caution">
    <text evidence="1">The sequence shown here is derived from an EMBL/GenBank/DDBJ whole genome shotgun (WGS) entry which is preliminary data.</text>
</comment>
<dbReference type="RefSeq" id="WP_256605393.1">
    <property type="nucleotide sequence ID" value="NZ_JANIBL010000003.1"/>
</dbReference>
<reference evidence="1 2" key="1">
    <citation type="submission" date="2022-07" db="EMBL/GenBank/DDBJ databases">
        <title>Methylomonas rivi sp. nov., Methylomonas rosea sp. nov., Methylomonas aureus sp. nov. and Methylomonas subterranea sp. nov., four novel methanotrophs isolated from a freshwater creek and the deep terrestrial subsurface.</title>
        <authorList>
            <person name="Abin C."/>
            <person name="Sankaranarayanan K."/>
            <person name="Garner C."/>
            <person name="Sindelar R."/>
            <person name="Kotary K."/>
            <person name="Garner R."/>
            <person name="Barclay S."/>
            <person name="Lawson P."/>
            <person name="Krumholz L."/>
        </authorList>
    </citation>
    <scope>NUCLEOTIDE SEQUENCE [LARGE SCALE GENOMIC DNA]</scope>
    <source>
        <strain evidence="1 2">WSC-7</strain>
    </source>
</reference>
<organism evidence="1 2">
    <name type="scientific">Methylomonas rosea</name>
    <dbReference type="NCBI Taxonomy" id="2952227"/>
    <lineage>
        <taxon>Bacteria</taxon>
        <taxon>Pseudomonadati</taxon>
        <taxon>Pseudomonadota</taxon>
        <taxon>Gammaproteobacteria</taxon>
        <taxon>Methylococcales</taxon>
        <taxon>Methylococcaceae</taxon>
        <taxon>Methylomonas</taxon>
    </lineage>
</organism>
<dbReference type="EMBL" id="JANIBL010000003">
    <property type="protein sequence ID" value="MCQ8116116.1"/>
    <property type="molecule type" value="Genomic_DNA"/>
</dbReference>